<comment type="similarity">
    <text evidence="2 10">Belongs to the MscL family.</text>
</comment>
<dbReference type="PANTHER" id="PTHR30266:SF2">
    <property type="entry name" value="LARGE-CONDUCTANCE MECHANOSENSITIVE CHANNEL"/>
    <property type="match status" value="1"/>
</dbReference>
<dbReference type="RefSeq" id="WP_118764666.1">
    <property type="nucleotide sequence ID" value="NZ_CABJCF010000002.1"/>
</dbReference>
<organism evidence="11 12">
    <name type="scientific">Solobacterium moorei</name>
    <dbReference type="NCBI Taxonomy" id="102148"/>
    <lineage>
        <taxon>Bacteria</taxon>
        <taxon>Bacillati</taxon>
        <taxon>Bacillota</taxon>
        <taxon>Erysipelotrichia</taxon>
        <taxon>Erysipelotrichales</taxon>
        <taxon>Erysipelotrichaceae</taxon>
        <taxon>Solobacterium</taxon>
    </lineage>
</organism>
<dbReference type="EMBL" id="QRWX01000002">
    <property type="protein sequence ID" value="RGT56107.1"/>
    <property type="molecule type" value="Genomic_DNA"/>
</dbReference>
<evidence type="ECO:0000256" key="8">
    <source>
        <dbReference type="ARBA" id="ARBA00023136"/>
    </source>
</evidence>
<evidence type="ECO:0000256" key="5">
    <source>
        <dbReference type="ARBA" id="ARBA00022692"/>
    </source>
</evidence>
<dbReference type="GO" id="GO:0005886">
    <property type="term" value="C:plasma membrane"/>
    <property type="evidence" value="ECO:0007669"/>
    <property type="project" value="UniProtKB-SubCell"/>
</dbReference>
<comment type="caution">
    <text evidence="11">The sequence shown here is derived from an EMBL/GenBank/DDBJ whole genome shotgun (WGS) entry which is preliminary data.</text>
</comment>
<sequence length="125" mass="13828">MKNFIEEFKAFALRGNVMDMAIGVIIGGAFQAIIKSFIDNIINPLVGVVFQVDFSTVVIHLGAVNLMIGAFISSVINFFLLAFVLFIMVKTINKLKKPEVKEEAAPVKSDEAVLLEKILEQLKNK</sequence>
<dbReference type="GO" id="GO:0008381">
    <property type="term" value="F:mechanosensitive monoatomic ion channel activity"/>
    <property type="evidence" value="ECO:0007669"/>
    <property type="project" value="UniProtKB-UniRule"/>
</dbReference>
<dbReference type="NCBIfam" id="TIGR00220">
    <property type="entry name" value="mscL"/>
    <property type="match status" value="1"/>
</dbReference>
<reference evidence="11 12" key="1">
    <citation type="submission" date="2018-08" db="EMBL/GenBank/DDBJ databases">
        <title>A genome reference for cultivated species of the human gut microbiota.</title>
        <authorList>
            <person name="Zou Y."/>
            <person name="Xue W."/>
            <person name="Luo G."/>
        </authorList>
    </citation>
    <scope>NUCLEOTIDE SEQUENCE [LARGE SCALE GENOMIC DNA]</scope>
    <source>
        <strain evidence="11 12">AF18-46</strain>
    </source>
</reference>
<dbReference type="PANTHER" id="PTHR30266">
    <property type="entry name" value="MECHANOSENSITIVE CHANNEL MSCL"/>
    <property type="match status" value="1"/>
</dbReference>
<evidence type="ECO:0000256" key="2">
    <source>
        <dbReference type="ARBA" id="ARBA00007254"/>
    </source>
</evidence>
<evidence type="ECO:0000256" key="9">
    <source>
        <dbReference type="ARBA" id="ARBA00023303"/>
    </source>
</evidence>
<proteinExistence type="inferred from homology"/>
<dbReference type="InterPro" id="IPR019823">
    <property type="entry name" value="Mechanosensitive_channel_CS"/>
</dbReference>
<feature type="transmembrane region" description="Helical" evidence="10">
    <location>
        <begin position="58"/>
        <end position="87"/>
    </location>
</feature>
<accession>A0A412PER4</accession>
<dbReference type="Pfam" id="PF01741">
    <property type="entry name" value="MscL"/>
    <property type="match status" value="1"/>
</dbReference>
<dbReference type="PROSITE" id="PS01327">
    <property type="entry name" value="MSCL"/>
    <property type="match status" value="1"/>
</dbReference>
<name>A0A412PER4_9FIRM</name>
<keyword evidence="6 10" id="KW-1133">Transmembrane helix</keyword>
<dbReference type="InterPro" id="IPR001185">
    <property type="entry name" value="MS_channel"/>
</dbReference>
<dbReference type="HAMAP" id="MF_00115">
    <property type="entry name" value="MscL"/>
    <property type="match status" value="1"/>
</dbReference>
<comment type="subunit">
    <text evidence="10">Homopentamer.</text>
</comment>
<keyword evidence="9 10" id="KW-0407">Ion channel</keyword>
<protein>
    <recommendedName>
        <fullName evidence="10">Large-conductance mechanosensitive channel</fullName>
    </recommendedName>
</protein>
<dbReference type="InterPro" id="IPR036019">
    <property type="entry name" value="MscL_channel"/>
</dbReference>
<keyword evidence="4 10" id="KW-1003">Cell membrane</keyword>
<comment type="subcellular location">
    <subcellularLocation>
        <location evidence="1 10">Cell membrane</location>
        <topology evidence="1 10">Multi-pass membrane protein</topology>
    </subcellularLocation>
</comment>
<evidence type="ECO:0000256" key="3">
    <source>
        <dbReference type="ARBA" id="ARBA00022448"/>
    </source>
</evidence>
<dbReference type="Proteomes" id="UP000284731">
    <property type="component" value="Unassembled WGS sequence"/>
</dbReference>
<evidence type="ECO:0000256" key="4">
    <source>
        <dbReference type="ARBA" id="ARBA00022475"/>
    </source>
</evidence>
<comment type="function">
    <text evidence="10">Channel that opens in response to stretch forces in the membrane lipid bilayer. May participate in the regulation of osmotic pressure changes within the cell.</text>
</comment>
<dbReference type="AlphaFoldDB" id="A0A412PER4"/>
<evidence type="ECO:0000313" key="12">
    <source>
        <dbReference type="Proteomes" id="UP000284731"/>
    </source>
</evidence>
<dbReference type="Gene3D" id="1.10.1200.120">
    <property type="entry name" value="Large-conductance mechanosensitive channel, MscL, domain 1"/>
    <property type="match status" value="1"/>
</dbReference>
<keyword evidence="8 10" id="KW-0472">Membrane</keyword>
<dbReference type="SUPFAM" id="SSF81330">
    <property type="entry name" value="Gated mechanosensitive channel"/>
    <property type="match status" value="1"/>
</dbReference>
<evidence type="ECO:0000256" key="1">
    <source>
        <dbReference type="ARBA" id="ARBA00004651"/>
    </source>
</evidence>
<evidence type="ECO:0000256" key="7">
    <source>
        <dbReference type="ARBA" id="ARBA00023065"/>
    </source>
</evidence>
<keyword evidence="3 10" id="KW-0813">Transport</keyword>
<evidence type="ECO:0000313" key="11">
    <source>
        <dbReference type="EMBL" id="RGT56107.1"/>
    </source>
</evidence>
<keyword evidence="7 10" id="KW-0406">Ion transport</keyword>
<feature type="transmembrane region" description="Helical" evidence="10">
    <location>
        <begin position="20"/>
        <end position="38"/>
    </location>
</feature>
<evidence type="ECO:0000256" key="10">
    <source>
        <dbReference type="HAMAP-Rule" id="MF_00115"/>
    </source>
</evidence>
<evidence type="ECO:0000256" key="6">
    <source>
        <dbReference type="ARBA" id="ARBA00022989"/>
    </source>
</evidence>
<dbReference type="InterPro" id="IPR037673">
    <property type="entry name" value="MSC/AndL"/>
</dbReference>
<dbReference type="PRINTS" id="PR01264">
    <property type="entry name" value="MECHCHANNEL"/>
</dbReference>
<gene>
    <name evidence="10 11" type="primary">mscL</name>
    <name evidence="11" type="ORF">DWX20_04675</name>
</gene>
<keyword evidence="5 10" id="KW-0812">Transmembrane</keyword>